<feature type="non-terminal residue" evidence="1">
    <location>
        <position position="73"/>
    </location>
</feature>
<name>A0A4Z2CK55_SCHJA</name>
<evidence type="ECO:0000313" key="1">
    <source>
        <dbReference type="EMBL" id="TNN04581.1"/>
    </source>
</evidence>
<reference evidence="1 2" key="1">
    <citation type="submission" date="2019-03" db="EMBL/GenBank/DDBJ databases">
        <title>An improved genome assembly of the fluke Schistosoma japonicum.</title>
        <authorList>
            <person name="Hu W."/>
            <person name="Luo F."/>
            <person name="Yin M."/>
            <person name="Mo X."/>
            <person name="Sun C."/>
            <person name="Wu Q."/>
            <person name="Zhu B."/>
            <person name="Xiang M."/>
            <person name="Wang J."/>
            <person name="Wang Y."/>
            <person name="Zhang T."/>
            <person name="Xu B."/>
            <person name="Zheng H."/>
            <person name="Feng Z."/>
        </authorList>
    </citation>
    <scope>NUCLEOTIDE SEQUENCE [LARGE SCALE GENOMIC DNA]</scope>
    <source>
        <strain evidence="1">HuSjv2</strain>
        <tissue evidence="1">Worms</tissue>
    </source>
</reference>
<organism evidence="1 2">
    <name type="scientific">Schistosoma japonicum</name>
    <name type="common">Blood fluke</name>
    <dbReference type="NCBI Taxonomy" id="6182"/>
    <lineage>
        <taxon>Eukaryota</taxon>
        <taxon>Metazoa</taxon>
        <taxon>Spiralia</taxon>
        <taxon>Lophotrochozoa</taxon>
        <taxon>Platyhelminthes</taxon>
        <taxon>Trematoda</taxon>
        <taxon>Digenea</taxon>
        <taxon>Strigeidida</taxon>
        <taxon>Schistosomatoidea</taxon>
        <taxon>Schistosomatidae</taxon>
        <taxon>Schistosoma</taxon>
    </lineage>
</organism>
<proteinExistence type="predicted"/>
<accession>A0A4Z2CK55</accession>
<gene>
    <name evidence="1" type="ORF">EWB00_001459</name>
</gene>
<comment type="caution">
    <text evidence="1">The sequence shown here is derived from an EMBL/GenBank/DDBJ whole genome shotgun (WGS) entry which is preliminary data.</text>
</comment>
<dbReference type="AlphaFoldDB" id="A0A4Z2CK55"/>
<protein>
    <submittedName>
        <fullName evidence="1">Uncharacterized protein</fullName>
    </submittedName>
</protein>
<dbReference type="EMBL" id="SKCS01001400">
    <property type="protein sequence ID" value="TNN04581.1"/>
    <property type="molecule type" value="Genomic_DNA"/>
</dbReference>
<keyword evidence="2" id="KW-1185">Reference proteome</keyword>
<sequence length="73" mass="8221">MTPISLLPHHECIDDSHPPFPSCQEHESPLHVGVSILSMLPAQESLSSHLGNQTDQCWNTDYILSFIPQTQKR</sequence>
<dbReference type="Proteomes" id="UP000311919">
    <property type="component" value="Unassembled WGS sequence"/>
</dbReference>
<evidence type="ECO:0000313" key="2">
    <source>
        <dbReference type="Proteomes" id="UP000311919"/>
    </source>
</evidence>